<reference evidence="2" key="1">
    <citation type="submission" date="2021-12" db="EMBL/GenBank/DDBJ databases">
        <authorList>
            <person name="Martin H S."/>
        </authorList>
    </citation>
    <scope>NUCLEOTIDE SEQUENCE</scope>
</reference>
<protein>
    <recommendedName>
        <fullName evidence="1">PPIase cyclophilin-type domain-containing protein</fullName>
    </recommendedName>
</protein>
<dbReference type="Pfam" id="PF00160">
    <property type="entry name" value="Pro_isomerase"/>
    <property type="match status" value="1"/>
</dbReference>
<dbReference type="SUPFAM" id="SSF57850">
    <property type="entry name" value="RING/U-box"/>
    <property type="match status" value="1"/>
</dbReference>
<dbReference type="OrthoDB" id="252722at2759"/>
<evidence type="ECO:0000313" key="2">
    <source>
        <dbReference type="EMBL" id="CAH0723063.1"/>
    </source>
</evidence>
<evidence type="ECO:0000259" key="1">
    <source>
        <dbReference type="Pfam" id="PF00160"/>
    </source>
</evidence>
<dbReference type="EMBL" id="OV170223">
    <property type="protein sequence ID" value="CAH0723063.1"/>
    <property type="molecule type" value="Genomic_DNA"/>
</dbReference>
<accession>A0A8J9UMX4</accession>
<dbReference type="FunFam" id="2.40.100.10:FF:000036">
    <property type="entry name" value="Peptidyl-prolyl cis-trans isomerase"/>
    <property type="match status" value="1"/>
</dbReference>
<dbReference type="PANTHER" id="PTHR11071">
    <property type="entry name" value="PEPTIDYL-PROLYL CIS-TRANS ISOMERASE"/>
    <property type="match status" value="1"/>
</dbReference>
<dbReference type="PANTHER" id="PTHR11071:SF577">
    <property type="entry name" value="PEPTIDYL-PROLYL CIS-TRANS ISOMERASE"/>
    <property type="match status" value="1"/>
</dbReference>
<name>A0A8J9UMX4_9NEOP</name>
<gene>
    <name evidence="2" type="ORF">BINO364_LOCUS8936</name>
</gene>
<dbReference type="GO" id="GO:0006457">
    <property type="term" value="P:protein folding"/>
    <property type="evidence" value="ECO:0007669"/>
    <property type="project" value="TreeGrafter"/>
</dbReference>
<dbReference type="Gene3D" id="2.40.100.10">
    <property type="entry name" value="Cyclophilin-like"/>
    <property type="match status" value="1"/>
</dbReference>
<keyword evidence="3" id="KW-1185">Reference proteome</keyword>
<dbReference type="SUPFAM" id="SSF50891">
    <property type="entry name" value="Cyclophilin-like"/>
    <property type="match status" value="1"/>
</dbReference>
<dbReference type="InterPro" id="IPR013083">
    <property type="entry name" value="Znf_RING/FYVE/PHD"/>
</dbReference>
<dbReference type="Proteomes" id="UP000838878">
    <property type="component" value="Chromosome 3"/>
</dbReference>
<dbReference type="SUPFAM" id="SSF57845">
    <property type="entry name" value="B-box zinc-binding domain"/>
    <property type="match status" value="1"/>
</dbReference>
<dbReference type="InterPro" id="IPR029000">
    <property type="entry name" value="Cyclophilin-like_dom_sf"/>
</dbReference>
<feature type="non-terminal residue" evidence="2">
    <location>
        <position position="500"/>
    </location>
</feature>
<dbReference type="GO" id="GO:0003755">
    <property type="term" value="F:peptidyl-prolyl cis-trans isomerase activity"/>
    <property type="evidence" value="ECO:0007669"/>
    <property type="project" value="InterPro"/>
</dbReference>
<dbReference type="GO" id="GO:0005737">
    <property type="term" value="C:cytoplasm"/>
    <property type="evidence" value="ECO:0007669"/>
    <property type="project" value="TreeGrafter"/>
</dbReference>
<sequence>MYPPMARTELDDIEELAICSCCQRVFNDAERTPKLLDCKHHFCLACTRGVLRGAHEVRCAHCSQRTELPLGGADALPTHVAVQTLARRLMPEPACAAHALPVMWCATCGARACRACDHAHHAHSLRPPREARANMQRDARLLYADLQRLAVRQRDFLLHALDATTALKVRLDCELAAPAVLLTSSERALLKIDDNCGSLAGAVAERDKLRARHTDALLQCRLDDLIRNANVPLDFELMRQALAGLSIGESPPSPATERHDPVLFLANYCMAQLYTRNCFTQRGLDGAIGDVATTLELDALPERVCETAHSSPGGSTFTSGSNEMVGSLLRRNPSVYPLFYFNLEFNGSPFGRIVIEVRDDVAPRMAQNFSALSTGELGIGYCGCHVFQCWENESLITGDFELNNGRGGYSIFEENYFMPDYTKMVAVRGAVGMRRSQKRHDNQGLVGSQFRIMLREIRGFTAIFAYVVEGLELVERLSRTGDSTGKPHSTILIANCGKLN</sequence>
<dbReference type="GO" id="GO:0016018">
    <property type="term" value="F:cyclosporin A binding"/>
    <property type="evidence" value="ECO:0007669"/>
    <property type="project" value="TreeGrafter"/>
</dbReference>
<organism evidence="2 3">
    <name type="scientific">Brenthis ino</name>
    <name type="common">lesser marbled fritillary</name>
    <dbReference type="NCBI Taxonomy" id="405034"/>
    <lineage>
        <taxon>Eukaryota</taxon>
        <taxon>Metazoa</taxon>
        <taxon>Ecdysozoa</taxon>
        <taxon>Arthropoda</taxon>
        <taxon>Hexapoda</taxon>
        <taxon>Insecta</taxon>
        <taxon>Pterygota</taxon>
        <taxon>Neoptera</taxon>
        <taxon>Endopterygota</taxon>
        <taxon>Lepidoptera</taxon>
        <taxon>Glossata</taxon>
        <taxon>Ditrysia</taxon>
        <taxon>Papilionoidea</taxon>
        <taxon>Nymphalidae</taxon>
        <taxon>Heliconiinae</taxon>
        <taxon>Argynnini</taxon>
        <taxon>Brenthis</taxon>
    </lineage>
</organism>
<proteinExistence type="predicted"/>
<feature type="domain" description="PPIase cyclophilin-type" evidence="1">
    <location>
        <begin position="342"/>
        <end position="497"/>
    </location>
</feature>
<dbReference type="AlphaFoldDB" id="A0A8J9UMX4"/>
<evidence type="ECO:0000313" key="3">
    <source>
        <dbReference type="Proteomes" id="UP000838878"/>
    </source>
</evidence>
<dbReference type="InterPro" id="IPR002130">
    <property type="entry name" value="Cyclophilin-type_PPIase_dom"/>
</dbReference>
<dbReference type="Gene3D" id="3.30.40.10">
    <property type="entry name" value="Zinc/RING finger domain, C3HC4 (zinc finger)"/>
    <property type="match status" value="1"/>
</dbReference>